<protein>
    <recommendedName>
        <fullName evidence="11">Kynurenine 3-monooxygenase</fullName>
        <ecNumber evidence="11">1.14.13.9</ecNumber>
    </recommendedName>
    <alternativeName>
        <fullName evidence="11">Biosynthesis of nicotinic acid protein 4</fullName>
    </alternativeName>
    <alternativeName>
        <fullName evidence="11">Kynurenine 3-hydroxylase</fullName>
    </alternativeName>
</protein>
<evidence type="ECO:0000256" key="1">
    <source>
        <dbReference type="ARBA" id="ARBA00001974"/>
    </source>
</evidence>
<comment type="similarity">
    <text evidence="11">Belongs to the aromatic-ring hydroxylase family. KMO subfamily.</text>
</comment>
<evidence type="ECO:0000256" key="7">
    <source>
        <dbReference type="ARBA" id="ARBA00023002"/>
    </source>
</evidence>
<gene>
    <name evidence="11 15" type="primary">BNA4</name>
    <name evidence="15" type="ORF">IFR04_015169</name>
</gene>
<dbReference type="GO" id="GO:0004502">
    <property type="term" value="F:kynurenine 3-monooxygenase activity"/>
    <property type="evidence" value="ECO:0007669"/>
    <property type="project" value="UniProtKB-UniRule"/>
</dbReference>
<evidence type="ECO:0000256" key="8">
    <source>
        <dbReference type="ARBA" id="ARBA00023033"/>
    </source>
</evidence>
<dbReference type="UniPathway" id="UPA00253">
    <property type="reaction ID" value="UER00328"/>
</dbReference>
<evidence type="ECO:0000256" key="12">
    <source>
        <dbReference type="SAM" id="MobiDB-lite"/>
    </source>
</evidence>
<dbReference type="AlphaFoldDB" id="A0A8H7SY61"/>
<feature type="region of interest" description="Disordered" evidence="12">
    <location>
        <begin position="363"/>
        <end position="384"/>
    </location>
</feature>
<keyword evidence="6 11" id="KW-0521">NADP</keyword>
<comment type="cofactor">
    <cofactor evidence="1 11">
        <name>FAD</name>
        <dbReference type="ChEBI" id="CHEBI:57692"/>
    </cofactor>
</comment>
<dbReference type="Gene3D" id="3.50.50.60">
    <property type="entry name" value="FAD/NAD(P)-binding domain"/>
    <property type="match status" value="1"/>
</dbReference>
<keyword evidence="2 11" id="KW-0285">Flavoprotein</keyword>
<dbReference type="InterPro" id="IPR002938">
    <property type="entry name" value="FAD-bd"/>
</dbReference>
<organism evidence="15 16">
    <name type="scientific">Cadophora malorum</name>
    <dbReference type="NCBI Taxonomy" id="108018"/>
    <lineage>
        <taxon>Eukaryota</taxon>
        <taxon>Fungi</taxon>
        <taxon>Dikarya</taxon>
        <taxon>Ascomycota</taxon>
        <taxon>Pezizomycotina</taxon>
        <taxon>Leotiomycetes</taxon>
        <taxon>Helotiales</taxon>
        <taxon>Ploettnerulaceae</taxon>
        <taxon>Cadophora</taxon>
    </lineage>
</organism>
<proteinExistence type="inferred from homology"/>
<dbReference type="PRINTS" id="PR00420">
    <property type="entry name" value="RNGMNOXGNASE"/>
</dbReference>
<dbReference type="GO" id="GO:0034354">
    <property type="term" value="P:'de novo' NAD+ biosynthetic process from L-tryptophan"/>
    <property type="evidence" value="ECO:0007669"/>
    <property type="project" value="UniProtKB-UniRule"/>
</dbReference>
<keyword evidence="13" id="KW-1133">Transmembrane helix</keyword>
<comment type="pathway">
    <text evidence="11">Cofactor biosynthesis; NAD(+) biosynthesis; quinolinate from L-kynurenine: step 1/3.</text>
</comment>
<dbReference type="SUPFAM" id="SSF51905">
    <property type="entry name" value="FAD/NAD(P)-binding domain"/>
    <property type="match status" value="1"/>
</dbReference>
<name>A0A8H7SY61_9HELO</name>
<evidence type="ECO:0000256" key="6">
    <source>
        <dbReference type="ARBA" id="ARBA00022857"/>
    </source>
</evidence>
<dbReference type="FunFam" id="3.50.50.60:FF:000129">
    <property type="entry name" value="Kynurenine 3-monooxygenase"/>
    <property type="match status" value="1"/>
</dbReference>
<dbReference type="GO" id="GO:0070189">
    <property type="term" value="P:kynurenine metabolic process"/>
    <property type="evidence" value="ECO:0007669"/>
    <property type="project" value="TreeGrafter"/>
</dbReference>
<keyword evidence="11 13" id="KW-0472">Membrane</keyword>
<evidence type="ECO:0000256" key="9">
    <source>
        <dbReference type="ARBA" id="ARBA00023128"/>
    </source>
</evidence>
<evidence type="ECO:0000256" key="10">
    <source>
        <dbReference type="ARBA" id="ARBA00047818"/>
    </source>
</evidence>
<comment type="catalytic activity">
    <reaction evidence="10 11">
        <text>L-kynurenine + NADPH + O2 + H(+) = 3-hydroxy-L-kynurenine + NADP(+) + H2O</text>
        <dbReference type="Rhea" id="RHEA:20545"/>
        <dbReference type="ChEBI" id="CHEBI:15377"/>
        <dbReference type="ChEBI" id="CHEBI:15378"/>
        <dbReference type="ChEBI" id="CHEBI:15379"/>
        <dbReference type="ChEBI" id="CHEBI:57783"/>
        <dbReference type="ChEBI" id="CHEBI:57959"/>
        <dbReference type="ChEBI" id="CHEBI:58125"/>
        <dbReference type="ChEBI" id="CHEBI:58349"/>
        <dbReference type="EC" id="1.14.13.9"/>
    </reaction>
</comment>
<dbReference type="EC" id="1.14.13.9" evidence="11"/>
<dbReference type="InterPro" id="IPR036188">
    <property type="entry name" value="FAD/NAD-bd_sf"/>
</dbReference>
<dbReference type="PANTHER" id="PTHR46028:SF2">
    <property type="entry name" value="KYNURENINE 3-MONOOXYGENASE"/>
    <property type="match status" value="1"/>
</dbReference>
<evidence type="ECO:0000259" key="14">
    <source>
        <dbReference type="Pfam" id="PF01494"/>
    </source>
</evidence>
<comment type="caution">
    <text evidence="15">The sequence shown here is derived from an EMBL/GenBank/DDBJ whole genome shotgun (WGS) entry which is preliminary data.</text>
</comment>
<evidence type="ECO:0000256" key="2">
    <source>
        <dbReference type="ARBA" id="ARBA00022630"/>
    </source>
</evidence>
<keyword evidence="3 11" id="KW-0662">Pyridine nucleotide biosynthesis</keyword>
<keyword evidence="16" id="KW-1185">Reference proteome</keyword>
<evidence type="ECO:0000313" key="16">
    <source>
        <dbReference type="Proteomes" id="UP000664132"/>
    </source>
</evidence>
<dbReference type="Proteomes" id="UP000664132">
    <property type="component" value="Unassembled WGS sequence"/>
</dbReference>
<dbReference type="OrthoDB" id="10053569at2759"/>
<keyword evidence="8 11" id="KW-0503">Monooxygenase</keyword>
<dbReference type="HAMAP" id="MF_01971">
    <property type="entry name" value="Kynurenine_monooxygenase"/>
    <property type="match status" value="1"/>
</dbReference>
<dbReference type="GO" id="GO:0043420">
    <property type="term" value="P:anthranilate metabolic process"/>
    <property type="evidence" value="ECO:0007669"/>
    <property type="project" value="UniProtKB-UniRule"/>
</dbReference>
<evidence type="ECO:0000256" key="3">
    <source>
        <dbReference type="ARBA" id="ARBA00022642"/>
    </source>
</evidence>
<dbReference type="PANTHER" id="PTHR46028">
    <property type="entry name" value="KYNURENINE 3-MONOOXYGENASE"/>
    <property type="match status" value="1"/>
</dbReference>
<comment type="subcellular location">
    <subcellularLocation>
        <location evidence="11">Mitochondrion outer membrane</location>
    </subcellularLocation>
</comment>
<feature type="domain" description="FAD-binding" evidence="14">
    <location>
        <begin position="9"/>
        <end position="362"/>
    </location>
</feature>
<dbReference type="Pfam" id="PF01494">
    <property type="entry name" value="FAD_binding_3"/>
    <property type="match status" value="1"/>
</dbReference>
<evidence type="ECO:0000256" key="11">
    <source>
        <dbReference type="HAMAP-Rule" id="MF_03018"/>
    </source>
</evidence>
<dbReference type="GO" id="GO:0019805">
    <property type="term" value="P:quinolinate biosynthetic process"/>
    <property type="evidence" value="ECO:0007669"/>
    <property type="project" value="UniProtKB-UniRule"/>
</dbReference>
<keyword evidence="9 11" id="KW-0496">Mitochondrion</keyword>
<dbReference type="GO" id="GO:0005741">
    <property type="term" value="C:mitochondrial outer membrane"/>
    <property type="evidence" value="ECO:0007669"/>
    <property type="project" value="UniProtKB-SubCell"/>
</dbReference>
<keyword evidence="5 11" id="KW-0274">FAD</keyword>
<evidence type="ECO:0000256" key="4">
    <source>
        <dbReference type="ARBA" id="ARBA00022787"/>
    </source>
</evidence>
<dbReference type="GO" id="GO:0071949">
    <property type="term" value="F:FAD binding"/>
    <property type="evidence" value="ECO:0007669"/>
    <property type="project" value="InterPro"/>
</dbReference>
<evidence type="ECO:0000256" key="5">
    <source>
        <dbReference type="ARBA" id="ARBA00022827"/>
    </source>
</evidence>
<keyword evidence="4 11" id="KW-1000">Mitochondrion outer membrane</keyword>
<dbReference type="GO" id="GO:0006569">
    <property type="term" value="P:L-tryptophan catabolic process"/>
    <property type="evidence" value="ECO:0007669"/>
    <property type="project" value="UniProtKB-UniRule"/>
</dbReference>
<feature type="transmembrane region" description="Helical" evidence="13">
    <location>
        <begin position="474"/>
        <end position="498"/>
    </location>
</feature>
<feature type="compositionally biased region" description="Low complexity" evidence="12">
    <location>
        <begin position="363"/>
        <end position="380"/>
    </location>
</feature>
<keyword evidence="13" id="KW-0812">Transmembrane</keyword>
<keyword evidence="7 11" id="KW-0560">Oxidoreductase</keyword>
<accession>A0A8H7SY61</accession>
<sequence>MASLGKRQKTVVVGAGPVGALAAIYAAQRGHDVEIYELRSDLRDPSTTPLNFSRSINLALSERGINAMRNSGRPELLEKVLSETIPMRGRMIHGKSSSGEFTEQSQDYDIHGRALHAADRGGLNKTLLDELETMPNVKFFFSHKLTGADFKNHKAWFEISHSESSKDTTGTRAREVEIEFDLMIGADGAHSAARYHLMKYARLDYQQTYIDTLWCEFSIEPKEKNGGDTNDLFAISPNHLHIWPGKEFMFIAIPSSDGSFTCTLFLPSSHLTTLENDPSTIPTFFNTHFPGVTTLIPPTSLIHSFKSNPHLPLISIKCQPYHYGSSVVIIGDAAHAMVPFYGQGMNAGLEDVFVLFSILDSHSTPSSSSSSSTTSTTSSPDQLSLTPEARAKALAAYSAYREPDAHAINDLALSNYTEMRASVISPLYKARKYLEEHLSIWLPGLGWRTKYSRVSFGNERYGEVVRSDDRQGRLLMGLLGVGGVGALGGLVGLVGWFARVGFGVGRRGGGVLDVGRIREVFGWLSG</sequence>
<evidence type="ECO:0000313" key="15">
    <source>
        <dbReference type="EMBL" id="KAG4411694.1"/>
    </source>
</evidence>
<dbReference type="InterPro" id="IPR027545">
    <property type="entry name" value="Kynurenine_monooxygenase"/>
</dbReference>
<dbReference type="EMBL" id="JAFJYH010000448">
    <property type="protein sequence ID" value="KAG4411694.1"/>
    <property type="molecule type" value="Genomic_DNA"/>
</dbReference>
<evidence type="ECO:0000256" key="13">
    <source>
        <dbReference type="SAM" id="Phobius"/>
    </source>
</evidence>
<reference evidence="15" key="1">
    <citation type="submission" date="2021-02" db="EMBL/GenBank/DDBJ databases">
        <title>Genome sequence Cadophora malorum strain M34.</title>
        <authorList>
            <person name="Stefanovic E."/>
            <person name="Vu D."/>
            <person name="Scully C."/>
            <person name="Dijksterhuis J."/>
            <person name="Roader J."/>
            <person name="Houbraken J."/>
        </authorList>
    </citation>
    <scope>NUCLEOTIDE SEQUENCE</scope>
    <source>
        <strain evidence="15">M34</strain>
    </source>
</reference>
<comment type="function">
    <text evidence="11">Catalyzes the hydroxylation of L-kynurenine (L-Kyn) to form 3-hydroxy-L-kynurenine (L-3OHKyn). Required for synthesis of quinolinic acid.</text>
</comment>